<comment type="similarity">
    <text evidence="1">In the C-terminal section; belongs to the class-I pyridoxal-phosphate-dependent aminotransferase family.</text>
</comment>
<dbReference type="PROSITE" id="PS50949">
    <property type="entry name" value="HTH_GNTR"/>
    <property type="match status" value="1"/>
</dbReference>
<sequence>MEKYRLEFSEDGFKYIDIYNKIKNLIDEDKLKDGERLPTIRDLSKYLEVNKITIINTYKKLEQEGYVRQIQGSGTYVKKRHAPFNFKKDYNEILRRMTASNSKDWIDFAGEITSASFFKIERLRDVLNDVLNRDGVEALMYNDSLGYKSLRESISLNFWDNKINSDEVLIISGAQQGIDITAKTLVNVNDSVLVEKPTHGGALGVFKLRRANILEVPLLDDGADLDAFERILKKNKIKCFYTMSYFQNPTGVSYSKEKKIKIIELAYKYDFYIIEDDYLSELVYDENIEYCPYRKLDKDRVIYIKSFSKTFLPGVRIGYLIAPKNLCETIQNSKVNTDIATSSLMQRALEKYISTGYFLEHIKCLNSEYSKRYNYIVSLLKEKLCGLVDFNEPKGGLNIFLNIKKDVDITSRELFYKLKDRNIIITPGEVFYNNFKDGEKSFRIGFSQTDYESIDKGIDSIYEILKRRKL</sequence>
<dbReference type="Proteomes" id="UP000095488">
    <property type="component" value="Unassembled WGS sequence"/>
</dbReference>
<reference evidence="7 8" key="1">
    <citation type="submission" date="2015-09" db="EMBL/GenBank/DDBJ databases">
        <authorList>
            <consortium name="Pathogen Informatics"/>
        </authorList>
    </citation>
    <scope>NUCLEOTIDE SEQUENCE [LARGE SCALE GENOMIC DNA]</scope>
    <source>
        <strain evidence="7 8">2789STDY5834858</strain>
    </source>
</reference>
<dbReference type="SUPFAM" id="SSF53383">
    <property type="entry name" value="PLP-dependent transferases"/>
    <property type="match status" value="1"/>
</dbReference>
<feature type="domain" description="HTH gntR-type" evidence="6">
    <location>
        <begin position="12"/>
        <end position="80"/>
    </location>
</feature>
<evidence type="ECO:0000256" key="4">
    <source>
        <dbReference type="ARBA" id="ARBA00023125"/>
    </source>
</evidence>
<dbReference type="CDD" id="cd00609">
    <property type="entry name" value="AAT_like"/>
    <property type="match status" value="1"/>
</dbReference>
<dbReference type="Gene3D" id="3.40.640.10">
    <property type="entry name" value="Type I PLP-dependent aspartate aminotransferase-like (Major domain)"/>
    <property type="match status" value="1"/>
</dbReference>
<dbReference type="InterPro" id="IPR015421">
    <property type="entry name" value="PyrdxlP-dep_Trfase_major"/>
</dbReference>
<dbReference type="InterPro" id="IPR015422">
    <property type="entry name" value="PyrdxlP-dep_Trfase_small"/>
</dbReference>
<dbReference type="PANTHER" id="PTHR46577:SF1">
    <property type="entry name" value="HTH-TYPE TRANSCRIPTIONAL REGULATORY PROTEIN GABR"/>
    <property type="match status" value="1"/>
</dbReference>
<keyword evidence="2" id="KW-0663">Pyridoxal phosphate</keyword>
<dbReference type="Gene3D" id="1.10.10.10">
    <property type="entry name" value="Winged helix-like DNA-binding domain superfamily/Winged helix DNA-binding domain"/>
    <property type="match status" value="1"/>
</dbReference>
<proteinExistence type="inferred from homology"/>
<keyword evidence="7" id="KW-0808">Transferase</keyword>
<keyword evidence="5" id="KW-0804">Transcription</keyword>
<dbReference type="InterPro" id="IPR000524">
    <property type="entry name" value="Tscrpt_reg_HTH_GntR"/>
</dbReference>
<evidence type="ECO:0000256" key="5">
    <source>
        <dbReference type="ARBA" id="ARBA00023163"/>
    </source>
</evidence>
<dbReference type="SUPFAM" id="SSF46785">
    <property type="entry name" value="Winged helix' DNA-binding domain"/>
    <property type="match status" value="1"/>
</dbReference>
<keyword evidence="8" id="KW-1185">Reference proteome</keyword>
<dbReference type="Pfam" id="PF00155">
    <property type="entry name" value="Aminotran_1_2"/>
    <property type="match status" value="1"/>
</dbReference>
<evidence type="ECO:0000256" key="1">
    <source>
        <dbReference type="ARBA" id="ARBA00005384"/>
    </source>
</evidence>
<dbReference type="InterPro" id="IPR036388">
    <property type="entry name" value="WH-like_DNA-bd_sf"/>
</dbReference>
<keyword evidence="7" id="KW-0032">Aminotransferase</keyword>
<accession>A0ABM9URJ3</accession>
<dbReference type="InterPro" id="IPR004839">
    <property type="entry name" value="Aminotransferase_I/II_large"/>
</dbReference>
<evidence type="ECO:0000259" key="6">
    <source>
        <dbReference type="PROSITE" id="PS50949"/>
    </source>
</evidence>
<dbReference type="Pfam" id="PF00392">
    <property type="entry name" value="GntR"/>
    <property type="match status" value="1"/>
</dbReference>
<comment type="caution">
    <text evidence="7">The sequence shown here is derived from an EMBL/GenBank/DDBJ whole genome shotgun (WGS) entry which is preliminary data.</text>
</comment>
<dbReference type="PANTHER" id="PTHR46577">
    <property type="entry name" value="HTH-TYPE TRANSCRIPTIONAL REGULATORY PROTEIN GABR"/>
    <property type="match status" value="1"/>
</dbReference>
<evidence type="ECO:0000313" key="8">
    <source>
        <dbReference type="Proteomes" id="UP000095488"/>
    </source>
</evidence>
<gene>
    <name evidence="7" type="primary">lysN_2</name>
    <name evidence="7" type="ORF">ERS852473_01581</name>
</gene>
<dbReference type="GO" id="GO:0047536">
    <property type="term" value="F:2-aminoadipate transaminase activity"/>
    <property type="evidence" value="ECO:0007669"/>
    <property type="project" value="UniProtKB-EC"/>
</dbReference>
<organism evidence="7 8">
    <name type="scientific">Sarcina ventriculi</name>
    <name type="common">Clostridium ventriculi</name>
    <dbReference type="NCBI Taxonomy" id="1267"/>
    <lineage>
        <taxon>Bacteria</taxon>
        <taxon>Bacillati</taxon>
        <taxon>Bacillota</taxon>
        <taxon>Clostridia</taxon>
        <taxon>Eubacteriales</taxon>
        <taxon>Clostridiaceae</taxon>
        <taxon>Sarcina</taxon>
    </lineage>
</organism>
<dbReference type="EMBL" id="CYZR01000005">
    <property type="protein sequence ID" value="CUN98544.1"/>
    <property type="molecule type" value="Genomic_DNA"/>
</dbReference>
<name>A0ABM9URJ3_SARVE</name>
<dbReference type="InterPro" id="IPR051446">
    <property type="entry name" value="HTH_trans_reg/aminotransferase"/>
</dbReference>
<evidence type="ECO:0000256" key="2">
    <source>
        <dbReference type="ARBA" id="ARBA00022898"/>
    </source>
</evidence>
<dbReference type="InterPro" id="IPR015424">
    <property type="entry name" value="PyrdxlP-dep_Trfase"/>
</dbReference>
<dbReference type="Gene3D" id="3.90.1150.10">
    <property type="entry name" value="Aspartate Aminotransferase, domain 1"/>
    <property type="match status" value="1"/>
</dbReference>
<keyword evidence="4" id="KW-0238">DNA-binding</keyword>
<dbReference type="SMART" id="SM00345">
    <property type="entry name" value="HTH_GNTR"/>
    <property type="match status" value="1"/>
</dbReference>
<dbReference type="RefSeq" id="WP_055259271.1">
    <property type="nucleotide sequence ID" value="NZ_CABIXL010000005.1"/>
</dbReference>
<dbReference type="InterPro" id="IPR036390">
    <property type="entry name" value="WH_DNA-bd_sf"/>
</dbReference>
<dbReference type="EC" id="2.6.1.39" evidence="7"/>
<keyword evidence="3" id="KW-0805">Transcription regulation</keyword>
<evidence type="ECO:0000313" key="7">
    <source>
        <dbReference type="EMBL" id="CUN98544.1"/>
    </source>
</evidence>
<dbReference type="CDD" id="cd07377">
    <property type="entry name" value="WHTH_GntR"/>
    <property type="match status" value="1"/>
</dbReference>
<evidence type="ECO:0000256" key="3">
    <source>
        <dbReference type="ARBA" id="ARBA00023015"/>
    </source>
</evidence>
<protein>
    <submittedName>
        <fullName evidence="7">2-aminoadipate transaminase</fullName>
        <ecNumber evidence="7">2.6.1.39</ecNumber>
    </submittedName>
</protein>